<feature type="compositionally biased region" description="Pro residues" evidence="1">
    <location>
        <begin position="448"/>
        <end position="476"/>
    </location>
</feature>
<feature type="region of interest" description="Disordered" evidence="1">
    <location>
        <begin position="357"/>
        <end position="391"/>
    </location>
</feature>
<feature type="compositionally biased region" description="Pro residues" evidence="1">
    <location>
        <begin position="555"/>
        <end position="566"/>
    </location>
</feature>
<feature type="compositionally biased region" description="Polar residues" evidence="1">
    <location>
        <begin position="1"/>
        <end position="13"/>
    </location>
</feature>
<protein>
    <submittedName>
        <fullName evidence="3">Trithorax group protein osa</fullName>
    </submittedName>
</protein>
<feature type="compositionally biased region" description="Polar residues" evidence="1">
    <location>
        <begin position="609"/>
        <end position="619"/>
    </location>
</feature>
<feature type="compositionally biased region" description="Pro residues" evidence="1">
    <location>
        <begin position="378"/>
        <end position="391"/>
    </location>
</feature>
<feature type="compositionally biased region" description="Basic residues" evidence="1">
    <location>
        <begin position="622"/>
        <end position="634"/>
    </location>
</feature>
<feature type="compositionally biased region" description="Low complexity" evidence="1">
    <location>
        <begin position="567"/>
        <end position="580"/>
    </location>
</feature>
<dbReference type="AlphaFoldDB" id="A0A1I7ULD6"/>
<feature type="compositionally biased region" description="Basic and acidic residues" evidence="1">
    <location>
        <begin position="88"/>
        <end position="101"/>
    </location>
</feature>
<dbReference type="STRING" id="1561998.A0A1I7ULD6"/>
<evidence type="ECO:0000313" key="2">
    <source>
        <dbReference type="Proteomes" id="UP000095282"/>
    </source>
</evidence>
<dbReference type="PRINTS" id="PR01217">
    <property type="entry name" value="PRICHEXTENSN"/>
</dbReference>
<feature type="compositionally biased region" description="Pro residues" evidence="1">
    <location>
        <begin position="581"/>
        <end position="595"/>
    </location>
</feature>
<feature type="region of interest" description="Disordered" evidence="1">
    <location>
        <begin position="448"/>
        <end position="531"/>
    </location>
</feature>
<accession>A0A1I7ULD6</accession>
<feature type="compositionally biased region" description="Polar residues" evidence="1">
    <location>
        <begin position="39"/>
        <end position="52"/>
    </location>
</feature>
<feature type="region of interest" description="Disordered" evidence="1">
    <location>
        <begin position="551"/>
        <end position="643"/>
    </location>
</feature>
<feature type="region of interest" description="Disordered" evidence="1">
    <location>
        <begin position="184"/>
        <end position="235"/>
    </location>
</feature>
<proteinExistence type="predicted"/>
<feature type="compositionally biased region" description="Pro residues" evidence="1">
    <location>
        <begin position="360"/>
        <end position="369"/>
    </location>
</feature>
<name>A0A1I7ULD6_9PELO</name>
<sequence>MEDNSTNRNNFKNGQKDAAHYESRRPSTGNTGRPGPSTKPDSLPSSAQNQQLQRKRPHPDKNVKAPCKELDAVDRIWHDIDVEQREKMARRKEEAKRRERPAPSPQDYLPLTLNNLKNFKNDDSTVSDFINREGMVDKLLGYKMLFGRMENCGTLGYEKMSDVEVQELSEEWRQVYTQNGRIEKQVGRKTLSPKKVENEEGKNSGSEASFPNRPRQGPKTPPGSPGQTNSADQTTVNRRELIEQLAKNFGMSACKVEETLGNGLDKALEDCSKKIKNELMETFKDQLQNKIERKQNISDDLSDQMELVSEDSLSIDMKIPKKEESKDNMYHMVIPPPPIPPIMPPYQYYHQNAPAVYQYAPPPPPPPPQQTYQQNVSYPPPSQPLVPNAPPPPIHYQMPHNQHYQQMTPASTIVLPPVNVPPPPIGVRIDTPMPQTIPPVIQTLPPTGMPPPPIQTKIPPPPIPQQIQTAPPPSMPPTSFNGDCWRSGPPVAHPSINSNDAWQQPAHPGTHPADAWQQQPSHPAASPAVTVPVSTDPTVVNVQSTLFSALGLHKFPPPPPPPPPPVSGNSNSIPFSSLSSLPPPPPPPVAGPSPPCGSLNFVPQPPPIHQSNIDHSFGQSGYRHHGHNNNRKSHYQNSYSNNF</sequence>
<feature type="compositionally biased region" description="Basic and acidic residues" evidence="1">
    <location>
        <begin position="59"/>
        <end position="69"/>
    </location>
</feature>
<reference evidence="3" key="1">
    <citation type="submission" date="2016-11" db="UniProtKB">
        <authorList>
            <consortium name="WormBaseParasite"/>
        </authorList>
    </citation>
    <scope>IDENTIFICATION</scope>
</reference>
<feature type="region of interest" description="Disordered" evidence="1">
    <location>
        <begin position="1"/>
        <end position="69"/>
    </location>
</feature>
<evidence type="ECO:0000313" key="3">
    <source>
        <dbReference type="WBParaSite" id="Csp11.Scaffold630.g17121.t1"/>
    </source>
</evidence>
<dbReference type="WBParaSite" id="Csp11.Scaffold630.g17121.t1">
    <property type="protein sequence ID" value="Csp11.Scaffold630.g17121.t1"/>
    <property type="gene ID" value="Csp11.Scaffold630.g17121"/>
</dbReference>
<feature type="region of interest" description="Disordered" evidence="1">
    <location>
        <begin position="88"/>
        <end position="112"/>
    </location>
</feature>
<keyword evidence="2" id="KW-1185">Reference proteome</keyword>
<feature type="compositionally biased region" description="Basic and acidic residues" evidence="1">
    <location>
        <begin position="14"/>
        <end position="25"/>
    </location>
</feature>
<dbReference type="Proteomes" id="UP000095282">
    <property type="component" value="Unplaced"/>
</dbReference>
<feature type="compositionally biased region" description="Polar residues" evidence="1">
    <location>
        <begin position="225"/>
        <end position="235"/>
    </location>
</feature>
<dbReference type="eggNOG" id="ENOG502QURU">
    <property type="taxonomic scope" value="Eukaryota"/>
</dbReference>
<organism evidence="2 3">
    <name type="scientific">Caenorhabditis tropicalis</name>
    <dbReference type="NCBI Taxonomy" id="1561998"/>
    <lineage>
        <taxon>Eukaryota</taxon>
        <taxon>Metazoa</taxon>
        <taxon>Ecdysozoa</taxon>
        <taxon>Nematoda</taxon>
        <taxon>Chromadorea</taxon>
        <taxon>Rhabditida</taxon>
        <taxon>Rhabditina</taxon>
        <taxon>Rhabditomorpha</taxon>
        <taxon>Rhabditoidea</taxon>
        <taxon>Rhabditidae</taxon>
        <taxon>Peloderinae</taxon>
        <taxon>Caenorhabditis</taxon>
    </lineage>
</organism>
<evidence type="ECO:0000256" key="1">
    <source>
        <dbReference type="SAM" id="MobiDB-lite"/>
    </source>
</evidence>